<dbReference type="SMART" id="SM00086">
    <property type="entry name" value="PAC"/>
    <property type="match status" value="2"/>
</dbReference>
<protein>
    <recommendedName>
        <fullName evidence="2">histidine kinase</fullName>
        <ecNumber evidence="2">2.7.13.3</ecNumber>
    </recommendedName>
</protein>
<dbReference type="SUPFAM" id="SSF55785">
    <property type="entry name" value="PYP-like sensor domain (PAS domain)"/>
    <property type="match status" value="2"/>
</dbReference>
<organism evidence="9 10">
    <name type="scientific">Aureimonas pseudogalii</name>
    <dbReference type="NCBI Taxonomy" id="1744844"/>
    <lineage>
        <taxon>Bacteria</taxon>
        <taxon>Pseudomonadati</taxon>
        <taxon>Pseudomonadota</taxon>
        <taxon>Alphaproteobacteria</taxon>
        <taxon>Hyphomicrobiales</taxon>
        <taxon>Aurantimonadaceae</taxon>
        <taxon>Aureimonas</taxon>
    </lineage>
</organism>
<feature type="domain" description="Histidine kinase" evidence="5">
    <location>
        <begin position="436"/>
        <end position="660"/>
    </location>
</feature>
<dbReference type="Gene3D" id="1.10.287.130">
    <property type="match status" value="1"/>
</dbReference>
<dbReference type="InterPro" id="IPR000700">
    <property type="entry name" value="PAS-assoc_C"/>
</dbReference>
<dbReference type="SMART" id="SM00387">
    <property type="entry name" value="HATPase_c"/>
    <property type="match status" value="1"/>
</dbReference>
<dbReference type="InterPro" id="IPR003594">
    <property type="entry name" value="HATPase_dom"/>
</dbReference>
<dbReference type="RefSeq" id="WP_183200911.1">
    <property type="nucleotide sequence ID" value="NZ_JACIEK010000009.1"/>
</dbReference>
<dbReference type="SUPFAM" id="SSF55874">
    <property type="entry name" value="ATPase domain of HSP90 chaperone/DNA topoisomerase II/histidine kinase"/>
    <property type="match status" value="1"/>
</dbReference>
<dbReference type="InterPro" id="IPR000014">
    <property type="entry name" value="PAS"/>
</dbReference>
<dbReference type="Pfam" id="PF08447">
    <property type="entry name" value="PAS_3"/>
    <property type="match status" value="1"/>
</dbReference>
<dbReference type="Pfam" id="PF02518">
    <property type="entry name" value="HATPase_c"/>
    <property type="match status" value="1"/>
</dbReference>
<dbReference type="SUPFAM" id="SSF52172">
    <property type="entry name" value="CheY-like"/>
    <property type="match status" value="1"/>
</dbReference>
<evidence type="ECO:0000256" key="3">
    <source>
        <dbReference type="ARBA" id="ARBA00022553"/>
    </source>
</evidence>
<evidence type="ECO:0000256" key="4">
    <source>
        <dbReference type="PROSITE-ProRule" id="PRU00169"/>
    </source>
</evidence>
<dbReference type="InterPro" id="IPR003661">
    <property type="entry name" value="HisK_dim/P_dom"/>
</dbReference>
<evidence type="ECO:0000256" key="1">
    <source>
        <dbReference type="ARBA" id="ARBA00000085"/>
    </source>
</evidence>
<dbReference type="EC" id="2.7.13.3" evidence="2"/>
<proteinExistence type="predicted"/>
<dbReference type="Pfam" id="PF00072">
    <property type="entry name" value="Response_reg"/>
    <property type="match status" value="1"/>
</dbReference>
<keyword evidence="3 4" id="KW-0597">Phosphoprotein</keyword>
<dbReference type="InterPro" id="IPR001789">
    <property type="entry name" value="Sig_transdc_resp-reg_receiver"/>
</dbReference>
<evidence type="ECO:0000259" key="7">
    <source>
        <dbReference type="PROSITE" id="PS50112"/>
    </source>
</evidence>
<dbReference type="PROSITE" id="PS50113">
    <property type="entry name" value="PAC"/>
    <property type="match status" value="1"/>
</dbReference>
<dbReference type="PROSITE" id="PS50112">
    <property type="entry name" value="PAS"/>
    <property type="match status" value="2"/>
</dbReference>
<dbReference type="InterPro" id="IPR013656">
    <property type="entry name" value="PAS_4"/>
</dbReference>
<feature type="domain" description="PAS" evidence="7">
    <location>
        <begin position="323"/>
        <end position="372"/>
    </location>
</feature>
<dbReference type="NCBIfam" id="TIGR00229">
    <property type="entry name" value="sensory_box"/>
    <property type="match status" value="2"/>
</dbReference>
<dbReference type="AlphaFoldDB" id="A0A7W6H6H4"/>
<dbReference type="PROSITE" id="PS50110">
    <property type="entry name" value="RESPONSE_REGULATORY"/>
    <property type="match status" value="1"/>
</dbReference>
<feature type="modified residue" description="4-aspartylphosphate" evidence="4">
    <location>
        <position position="733"/>
    </location>
</feature>
<evidence type="ECO:0000259" key="5">
    <source>
        <dbReference type="PROSITE" id="PS50109"/>
    </source>
</evidence>
<dbReference type="SMART" id="SM00388">
    <property type="entry name" value="HisKA"/>
    <property type="match status" value="1"/>
</dbReference>
<dbReference type="InterPro" id="IPR011006">
    <property type="entry name" value="CheY-like_superfamily"/>
</dbReference>
<feature type="domain" description="Response regulatory" evidence="6">
    <location>
        <begin position="683"/>
        <end position="799"/>
    </location>
</feature>
<reference evidence="9 10" key="1">
    <citation type="submission" date="2020-08" db="EMBL/GenBank/DDBJ databases">
        <title>Genomic Encyclopedia of Type Strains, Phase IV (KMG-IV): sequencing the most valuable type-strain genomes for metagenomic binning, comparative biology and taxonomic classification.</title>
        <authorList>
            <person name="Goeker M."/>
        </authorList>
    </citation>
    <scope>NUCLEOTIDE SEQUENCE [LARGE SCALE GENOMIC DNA]</scope>
    <source>
        <strain evidence="9 10">DSM 102238</strain>
    </source>
</reference>
<dbReference type="FunFam" id="3.30.450.20:FF:000099">
    <property type="entry name" value="Sensory box sensor histidine kinase"/>
    <property type="match status" value="1"/>
</dbReference>
<dbReference type="InterPro" id="IPR001610">
    <property type="entry name" value="PAC"/>
</dbReference>
<feature type="domain" description="PAS" evidence="7">
    <location>
        <begin position="165"/>
        <end position="221"/>
    </location>
</feature>
<dbReference type="CDD" id="cd16919">
    <property type="entry name" value="HATPase_CckA-like"/>
    <property type="match status" value="1"/>
</dbReference>
<comment type="catalytic activity">
    <reaction evidence="1">
        <text>ATP + protein L-histidine = ADP + protein N-phospho-L-histidine.</text>
        <dbReference type="EC" id="2.7.13.3"/>
    </reaction>
</comment>
<evidence type="ECO:0000259" key="6">
    <source>
        <dbReference type="PROSITE" id="PS50110"/>
    </source>
</evidence>
<dbReference type="Gene3D" id="3.40.50.2300">
    <property type="match status" value="1"/>
</dbReference>
<dbReference type="GO" id="GO:0000155">
    <property type="term" value="F:phosphorelay sensor kinase activity"/>
    <property type="evidence" value="ECO:0007669"/>
    <property type="project" value="InterPro"/>
</dbReference>
<dbReference type="SMART" id="SM00091">
    <property type="entry name" value="PAS"/>
    <property type="match status" value="2"/>
</dbReference>
<evidence type="ECO:0000313" key="10">
    <source>
        <dbReference type="Proteomes" id="UP000542776"/>
    </source>
</evidence>
<dbReference type="EMBL" id="JACIEK010000009">
    <property type="protein sequence ID" value="MBB3999368.1"/>
    <property type="molecule type" value="Genomic_DNA"/>
</dbReference>
<comment type="caution">
    <text evidence="9">The sequence shown here is derived from an EMBL/GenBank/DDBJ whole genome shotgun (WGS) entry which is preliminary data.</text>
</comment>
<dbReference type="CDD" id="cd00082">
    <property type="entry name" value="HisKA"/>
    <property type="match status" value="1"/>
</dbReference>
<accession>A0A7W6H6H4</accession>
<dbReference type="Gene3D" id="3.30.565.10">
    <property type="entry name" value="Histidine kinase-like ATPase, C-terminal domain"/>
    <property type="match status" value="1"/>
</dbReference>
<dbReference type="InterPro" id="IPR035965">
    <property type="entry name" value="PAS-like_dom_sf"/>
</dbReference>
<dbReference type="Gene3D" id="3.30.450.20">
    <property type="entry name" value="PAS domain"/>
    <property type="match status" value="3"/>
</dbReference>
<dbReference type="PROSITE" id="PS50109">
    <property type="entry name" value="HIS_KIN"/>
    <property type="match status" value="1"/>
</dbReference>
<dbReference type="InterPro" id="IPR036097">
    <property type="entry name" value="HisK_dim/P_sf"/>
</dbReference>
<dbReference type="InterPro" id="IPR004358">
    <property type="entry name" value="Sig_transdc_His_kin-like_C"/>
</dbReference>
<evidence type="ECO:0000256" key="2">
    <source>
        <dbReference type="ARBA" id="ARBA00012438"/>
    </source>
</evidence>
<dbReference type="Pfam" id="PF00512">
    <property type="entry name" value="HisKA"/>
    <property type="match status" value="1"/>
</dbReference>
<dbReference type="Proteomes" id="UP000542776">
    <property type="component" value="Unassembled WGS sequence"/>
</dbReference>
<dbReference type="SUPFAM" id="SSF47384">
    <property type="entry name" value="Homodimeric domain of signal transducing histidine kinase"/>
    <property type="match status" value="1"/>
</dbReference>
<dbReference type="CDD" id="cd18161">
    <property type="entry name" value="REC_hyHK_blue-like"/>
    <property type="match status" value="1"/>
</dbReference>
<name>A0A7W6H6H4_9HYPH</name>
<evidence type="ECO:0000259" key="8">
    <source>
        <dbReference type="PROSITE" id="PS50113"/>
    </source>
</evidence>
<dbReference type="PANTHER" id="PTHR43065">
    <property type="entry name" value="SENSOR HISTIDINE KINASE"/>
    <property type="match status" value="1"/>
</dbReference>
<dbReference type="SMART" id="SM00448">
    <property type="entry name" value="REC"/>
    <property type="match status" value="1"/>
</dbReference>
<dbReference type="PANTHER" id="PTHR43065:SF42">
    <property type="entry name" value="TWO-COMPONENT SENSOR PPRA"/>
    <property type="match status" value="1"/>
</dbReference>
<dbReference type="InterPro" id="IPR036890">
    <property type="entry name" value="HATPase_C_sf"/>
</dbReference>
<dbReference type="Pfam" id="PF08448">
    <property type="entry name" value="PAS_4"/>
    <property type="match status" value="1"/>
</dbReference>
<feature type="domain" description="PAC" evidence="8">
    <location>
        <begin position="238"/>
        <end position="290"/>
    </location>
</feature>
<dbReference type="PRINTS" id="PR00344">
    <property type="entry name" value="BCTRLSENSOR"/>
</dbReference>
<sequence>MSDELSFLAGGGEAARMIRERDWSSHPLGPPQTWPEDLRVALSLILNSPESMILAWGPDLHFFFNETYFPLLGPRVAWAMGERFDKVWADGWDQAKPIIDDAMAGRPKRFVDLPWRLETDRGPADGWWTFSYSRVLAADGAIAGLFILTNETTDKVLSDAALRESETRFRNMADHAPVMMWVTDPEGRCTYLNASWYAFTGQTPETMDGFSWLDAVHPDDRGWSGETFLAANARREPFSLEYRIRAADGTYRWAIDAATPRFNDEGEFLGYIGSVVDISARKAAEAALQRQNSVLETQVEARTRERDRVWHATTDLMGTVGFDGFLKSINPAWPRMLGWSEAELLAHPYAELVDPADHAAMADIVRRLRAGEEIAEFVDTLRGRDGIEHVIMWSATPEIAAGVFHVVGRDVTDQRRMEEQLRQSLKMEAVGQLTGGLAHDFNNLLAGISGSLELLQARLAQGRTGDTERYLNAAQGAAKRAAALTHRLLAFSRRQTLDPKPIDIDALVAGMDDLVRRTMGPQIRVETQPGEAVWPVRVDANQLENALLNLCINARDAMPDGGRLTITTDNRTLDEREAQARDLTPGDYVAMCVADTGTGMSPEVVRRAMEPFFTTKPIGVGTGLGLSMIYGFTRQSDGHVAIDSALGRGTTICLFLPRHRGEVGTADAAVAGPAPMATAGGETVLVIDDEPLVRMLVVDVLEELGYTAIEAGDGPSGMKIIQSDTRIDLLVTDVGLPNGMNGRQVADAARVLRPDLKILFVTGYAENAVLNNGHLDAGMQVLTKPFNMDDLARRIITIVSNP</sequence>
<dbReference type="InterPro" id="IPR005467">
    <property type="entry name" value="His_kinase_dom"/>
</dbReference>
<keyword evidence="10" id="KW-1185">Reference proteome</keyword>
<dbReference type="InterPro" id="IPR013655">
    <property type="entry name" value="PAS_fold_3"/>
</dbReference>
<gene>
    <name evidence="9" type="ORF">GGR04_003237</name>
</gene>
<dbReference type="CDD" id="cd00130">
    <property type="entry name" value="PAS"/>
    <property type="match status" value="2"/>
</dbReference>
<evidence type="ECO:0000313" key="9">
    <source>
        <dbReference type="EMBL" id="MBB3999368.1"/>
    </source>
</evidence>